<evidence type="ECO:0000256" key="7">
    <source>
        <dbReference type="ARBA" id="ARBA00023157"/>
    </source>
</evidence>
<evidence type="ECO:0000259" key="9">
    <source>
        <dbReference type="Pfam" id="PF00089"/>
    </source>
</evidence>
<gene>
    <name evidence="11" type="ORF">RM572_16905</name>
</gene>
<evidence type="ECO:0000256" key="5">
    <source>
        <dbReference type="ARBA" id="ARBA00022825"/>
    </source>
</evidence>
<feature type="chain" id="PRO_5046707350" evidence="8">
    <location>
        <begin position="39"/>
        <end position="354"/>
    </location>
</feature>
<protein>
    <submittedName>
        <fullName evidence="11">S1 family peptidase</fullName>
    </submittedName>
</protein>
<keyword evidence="7" id="KW-1015">Disulfide bond</keyword>
<dbReference type="Pfam" id="PF02983">
    <property type="entry name" value="Pro_Al_protease"/>
    <property type="match status" value="1"/>
</dbReference>
<dbReference type="CDD" id="cd21112">
    <property type="entry name" value="alphaLP-like"/>
    <property type="match status" value="1"/>
</dbReference>
<dbReference type="InterPro" id="IPR001254">
    <property type="entry name" value="Trypsin_dom"/>
</dbReference>
<sequence>MKVRPPVSTRTVKRGTGIAALATGLVAAVVLTSPTATAAPAPALSERATPEAAMAVADTLGSAQTGGAYKADSGRMVVTITDKADAAKVEKAGAVAKVVEHSQAELARAAKAIEHQADVKGTAWSVDPVSNTLSVAADSTVDAKEMATLRKVAAGFDGAVTIERTKGEFTKLIRGGDAIYMSSGGRCSAGFNARIGSTYYVITAGHCTEGYPNFSGIGPTAASSFPGDDYGVIRNDSSSTPGVVNLYNGSTRDITGVGNAYVNQYVQRSGSTTGLHSGYVTGLNATVNYGGGDVVYGMIRTNVCAEPGDSGGSLFAGNTALGMTSGGSGNCSSGGTTFFQPVTEVTNRYGLVVY</sequence>
<dbReference type="RefSeq" id="WP_311674187.1">
    <property type="nucleotide sequence ID" value="NZ_JAVREQ010000014.1"/>
</dbReference>
<dbReference type="PIRSF" id="PIRSF001134">
    <property type="entry name" value="Streptogrisin"/>
    <property type="match status" value="1"/>
</dbReference>
<evidence type="ECO:0000256" key="4">
    <source>
        <dbReference type="ARBA" id="ARBA00022801"/>
    </source>
</evidence>
<feature type="signal peptide" evidence="8">
    <location>
        <begin position="1"/>
        <end position="38"/>
    </location>
</feature>
<dbReference type="InterPro" id="IPR043504">
    <property type="entry name" value="Peptidase_S1_PA_chymotrypsin"/>
</dbReference>
<dbReference type="PRINTS" id="PR00861">
    <property type="entry name" value="ALYTICPTASE"/>
</dbReference>
<dbReference type="EMBL" id="JAVREQ010000014">
    <property type="protein sequence ID" value="MDT0380435.1"/>
    <property type="molecule type" value="Genomic_DNA"/>
</dbReference>
<comment type="caution">
    <text evidence="11">The sequence shown here is derived from an EMBL/GenBank/DDBJ whole genome shotgun (WGS) entry which is preliminary data.</text>
</comment>
<dbReference type="Proteomes" id="UP001183414">
    <property type="component" value="Unassembled WGS sequence"/>
</dbReference>
<keyword evidence="4" id="KW-0378">Hydrolase</keyword>
<evidence type="ECO:0000256" key="2">
    <source>
        <dbReference type="ARBA" id="ARBA00022670"/>
    </source>
</evidence>
<dbReference type="SUPFAM" id="SSF50494">
    <property type="entry name" value="Trypsin-like serine proteases"/>
    <property type="match status" value="1"/>
</dbReference>
<keyword evidence="5" id="KW-0720">Serine protease</keyword>
<evidence type="ECO:0000259" key="10">
    <source>
        <dbReference type="Pfam" id="PF02983"/>
    </source>
</evidence>
<dbReference type="InterPro" id="IPR001316">
    <property type="entry name" value="Pept_S1A_streptogrisin"/>
</dbReference>
<feature type="domain" description="Peptidase S1" evidence="9">
    <location>
        <begin position="241"/>
        <end position="346"/>
    </location>
</feature>
<dbReference type="Pfam" id="PF00089">
    <property type="entry name" value="Trypsin"/>
    <property type="match status" value="1"/>
</dbReference>
<dbReference type="InterPro" id="IPR004236">
    <property type="entry name" value="Pept_S1_alpha_lytic"/>
</dbReference>
<proteinExistence type="inferred from homology"/>
<name>A0ABU2NTX9_9ACTN</name>
<evidence type="ECO:0000256" key="1">
    <source>
        <dbReference type="ARBA" id="ARBA00007664"/>
    </source>
</evidence>
<keyword evidence="12" id="KW-1185">Reference proteome</keyword>
<feature type="domain" description="Peptidase S1A alpha-lytic prodomain" evidence="10">
    <location>
        <begin position="101"/>
        <end position="154"/>
    </location>
</feature>
<organism evidence="11 12">
    <name type="scientific">Streptomyces hazeniae</name>
    <dbReference type="NCBI Taxonomy" id="3075538"/>
    <lineage>
        <taxon>Bacteria</taxon>
        <taxon>Bacillati</taxon>
        <taxon>Actinomycetota</taxon>
        <taxon>Actinomycetes</taxon>
        <taxon>Kitasatosporales</taxon>
        <taxon>Streptomycetaceae</taxon>
        <taxon>Streptomyces</taxon>
    </lineage>
</organism>
<evidence type="ECO:0000256" key="6">
    <source>
        <dbReference type="ARBA" id="ARBA00023145"/>
    </source>
</evidence>
<evidence type="ECO:0000256" key="8">
    <source>
        <dbReference type="SAM" id="SignalP"/>
    </source>
</evidence>
<reference evidence="12" key="1">
    <citation type="submission" date="2023-07" db="EMBL/GenBank/DDBJ databases">
        <title>30 novel species of actinomycetes from the DSMZ collection.</title>
        <authorList>
            <person name="Nouioui I."/>
        </authorList>
    </citation>
    <scope>NUCLEOTIDE SEQUENCE [LARGE SCALE GENOMIC DNA]</scope>
    <source>
        <strain evidence="12">DSM 42041</strain>
    </source>
</reference>
<keyword evidence="3 8" id="KW-0732">Signal</keyword>
<accession>A0ABU2NTX9</accession>
<comment type="similarity">
    <text evidence="1">Belongs to the peptidase S1 family.</text>
</comment>
<evidence type="ECO:0000313" key="12">
    <source>
        <dbReference type="Proteomes" id="UP001183414"/>
    </source>
</evidence>
<evidence type="ECO:0000256" key="3">
    <source>
        <dbReference type="ARBA" id="ARBA00022729"/>
    </source>
</evidence>
<dbReference type="Gene3D" id="2.40.10.10">
    <property type="entry name" value="Trypsin-like serine proteases"/>
    <property type="match status" value="2"/>
</dbReference>
<keyword evidence="6" id="KW-0865">Zymogen</keyword>
<dbReference type="InterPro" id="IPR009003">
    <property type="entry name" value="Peptidase_S1_PA"/>
</dbReference>
<evidence type="ECO:0000313" key="11">
    <source>
        <dbReference type="EMBL" id="MDT0380435.1"/>
    </source>
</evidence>
<keyword evidence="2" id="KW-0645">Protease</keyword>